<dbReference type="PROSITE" id="PS50197">
    <property type="entry name" value="BEACH"/>
    <property type="match status" value="1"/>
</dbReference>
<gene>
    <name evidence="3" type="ORF">KIPB_001937</name>
</gene>
<feature type="domain" description="BEACH" evidence="2">
    <location>
        <begin position="2802"/>
        <end position="3140"/>
    </location>
</feature>
<dbReference type="Pfam" id="PF02138">
    <property type="entry name" value="Beach"/>
    <property type="match status" value="2"/>
</dbReference>
<dbReference type="SUPFAM" id="SSF81837">
    <property type="entry name" value="BEACH domain"/>
    <property type="match status" value="1"/>
</dbReference>
<keyword evidence="4" id="KW-1185">Reference proteome</keyword>
<feature type="region of interest" description="Disordered" evidence="1">
    <location>
        <begin position="3539"/>
        <end position="3559"/>
    </location>
</feature>
<dbReference type="SMART" id="SM01026">
    <property type="entry name" value="Beach"/>
    <property type="match status" value="1"/>
</dbReference>
<feature type="region of interest" description="Disordered" evidence="1">
    <location>
        <begin position="908"/>
        <end position="951"/>
    </location>
</feature>
<evidence type="ECO:0000313" key="4">
    <source>
        <dbReference type="Proteomes" id="UP000265618"/>
    </source>
</evidence>
<dbReference type="Gene3D" id="2.130.10.10">
    <property type="entry name" value="YVTN repeat-like/Quinoprotein amine dehydrogenase"/>
    <property type="match status" value="1"/>
</dbReference>
<evidence type="ECO:0000259" key="2">
    <source>
        <dbReference type="PROSITE" id="PS50197"/>
    </source>
</evidence>
<reference evidence="3 4" key="1">
    <citation type="journal article" date="2018" name="PLoS ONE">
        <title>The draft genome of Kipferlia bialata reveals reductive genome evolution in fornicate parasites.</title>
        <authorList>
            <person name="Tanifuji G."/>
            <person name="Takabayashi S."/>
            <person name="Kume K."/>
            <person name="Takagi M."/>
            <person name="Nakayama T."/>
            <person name="Kamikawa R."/>
            <person name="Inagaki Y."/>
            <person name="Hashimoto T."/>
        </authorList>
    </citation>
    <scope>NUCLEOTIDE SEQUENCE [LARGE SCALE GENOMIC DNA]</scope>
    <source>
        <strain evidence="3">NY0173</strain>
    </source>
</reference>
<dbReference type="Gene3D" id="1.10.1540.10">
    <property type="entry name" value="BEACH domain"/>
    <property type="match status" value="1"/>
</dbReference>
<dbReference type="InterPro" id="IPR050865">
    <property type="entry name" value="BEACH_Domain"/>
</dbReference>
<dbReference type="PANTHER" id="PTHR13743">
    <property type="entry name" value="BEIGE/BEACH-RELATED"/>
    <property type="match status" value="1"/>
</dbReference>
<sequence length="3580" mass="383074">MTPVARTISTDSRIEITEKPLDQSVLNDFFMSSSLLDDAMPLPYDTRSLVQGLDQVMDEYGALGWGAGSDIFTSDLLCEIASRVVTMDTNTVPDVRVYLSQFSQQLQLALMAAVSASDHPHSEQCAIEKYCLPLTHLCHHPDLAAGMVPTASLLAAQLPMIEGLVKGVVYDFFATFCRTVPLLDLAHALEPRDRRRVPGLYSSLIAAGEGFLGPLQTVSHRLTSTPNGPVLHLVKPLARDLDHVCRALVECPSHACVVCGWGTIVRLLTCPTPLHSVYEAQSALTAQLVQAGLGMIGVAAVQGCHHDDPVFCSTRVPALRLPSLTGSEGDQPTALFRMIAALSLRPRRHLDHPSPLSFLTTSCVSPPQTAVFQLHTQTVGVVQMLLTLLLAGPDEVSATEARGYELDTLPDPMACPSPASPTLQRQCVAALRLIMLGNGDNVRLVNAYSGRVGQPTVLYLLAQQLPRLCPPAQQDLLSLFLSLYAEGAVTHRLHGIQLTMHHGLAEVVADPRLSLPIRLGLVHLLRVVSQDLACAVVTTGALARVLESTLEMPVYACDAEGEGEGGEADADCGTPSSSPLSPYLDAVLSLSSSIVTGGTATAELIAEFNKADKEGGACALRVLFAYVQHGPHLARLRILDDLPCLVPGATNEVVRLILRVLHDFGDMTSPSLSSLLAAPPAPFGHSPTPTPHSSHLRDTSLLETRRVIVDCLTTVLLRSDSVSPDLPVLCVSWVEGFMALISHFLRPVVVSLDVSSTATLSSQPLDPGACLSFLLALFRYLTVVLRRFYASGEDCPLAFEPLSDVVGVVLSQTHRSQGIQGIQGIQGTGTGCDVDLSLVNRVVGSLLAMGTRHSRPKGTQAQCHKGWECPQGLYAPDDPPMLTVGDTVSFPAAYLVAARAVSQVLGLTDTDTGHPEATPSASSPSHPDADPSTRESQPEGLSGEEAGGGSLSSPLQLYLDVVSYSIARSKHSGTNTPLLAGHGLSRCMLESFTAVLVDSSRDGFQDTVRCLTSLLAWHTSPADIRVLSPFLQQHTHLVELLSAASISRHAPRMWTTLSKGVALKVGLAETKGPLLSRGWAVASWCLPGSDPCRIAEILGPDGESELCVSVLSTPDVCVHVQTKTGSVKIPVPDLMPYIWGHLTVSCHSDRDQLLEIPRMTRLRANAGYLQKQGGPLYGEGTPALTRVAVRPGEIPQGRQCVIAVYLCGVLVNMAWLPVSRGVVGRVSVLCGGSLSPSRPMPVSLGRTEVYAESLTAEHVWSLYLRSPHDLGSAASSDVSVFPGAIHWQTATETDKDGCFCLTPYALFHPNEAKDGRKGTDGLGAALLVQYTPQLNGTPQLSGTAGSKDMRHAADRSLGAALVHSHAGFVVGTEVTLHGPARRNKASGKTKALPPLESLVDVVTKCPPGIAMLHSRGEELLLLYVEAALHASDCKHAAALLRLLLSLCASDVQFYQRFLTVHGHAGVLAVIRDNAACVQPILVDAVFGGLGVRPTNSCTPESVPVQDLDGKEVRVTGYLRDLKGIRTWLGDLSCWTDAPVETQARVLVLITGAARFCPSNLGILRARGSRGVWHALLDAASGNDRLVPVFKDPVLRPLVMACLDAVGPPSWGSWGGAGVTARASVDIAAAFGGALLPLVYCCDNSLPSSPMGGAPFAAEASVSETMSDTMRQGGYLPLSSPPMSSVGVPELALSASAHSGGYGLRYAVYDWLVTVIDGAAQSPMGREALRELCIAVSDDEKQVPPIHIPTVVHLLSEDIGDARMRASALRLLSSVFSALPGTSDNVASLSDRFVSVKGMDVVAQSIQTLPEAAAALQLAFDPACVRISPTCGVSYMAPVETTVHDASHQTDTPRAWMNQPQALVAVGTAILRLLNSPGDYSGVVILDRVASVLYAVFCTVPNMLSVLLPAEASDAEAGLLDLLLRACVQAVSHLDMADVVSVGAAEVDLSREPDNPSPSPPVVPTESHPDASVPSHRTVGDGAGSSSPVIDILPRCIHRIMAICALSGRYKNTWVLERHVAVIRGGSADRPEVALCLLGVLCSHILSKVQSTVEVYTQWVRLVKNTAYRPDPEQIRLLRYHVESEYTMLDCLEACGLVCVTSHILRCHSQLESAVRQAEGTQGLSLLWAGVDNRLLQLSACLTVLDDMPTSSNSVSGSTSAKLPALVQDVHAQFVYCEGNDSERLGESAGLGEKEREREMPLLRRMGAVPAVDRRDVPFTHVYMHHALAILGRVLQSGVREGDVANLSLLLRVLIAFPLSRCLACLKKSDADVVGTLFMDLYLATRSTSDGVDTLSHVPVLALPPEIVAEGVTAAASLLSCPISSPLALSDSRPFLLRVRHSAVHAKRRTSFRMLGSGSLVSNRVNTEAVLHALRKACAFCVECGAAVPPLLPVNAAQGDIRAGLNADTYDGAAPFISTAKRLDLPHRYKKRCIRRLKYLDSVSGALGSLIPEEVVPWVLAQHDGLAEHRLHRLLDRELGHSKKVLRHRRVRTVKGIQSRRGYVDRLATGLGPFAAERDTVLRMQQRASLLLGGKAYLPSPDVSAGESTLPGSSVLTSTCADYHSQGVPTCGQGDRIDIGTVQERGCVFELQDFIGPDHLPQRVRVRRLAARQEPAFYRMQSLPTLLVGKTSDPLFDHSLLHSSGELRFRSLCACVTVRGVSVGEVLVKAQRGEGFLHYVSEPSTGGPGEVERRTKGDKFSLLACILRACQHSPPPPSDDAPVSEYEAGLLSDQTGSVVSVALAGITHLFAVPFLGWDCACVLYTVAGRQLFLVFQTSQYRDTFLKLLQTRLAREYLPMLSFAPRDTDTFLADTTQAWREGKVSTLSYTMCLNVLSGRSYAFRSQYPVVPQVLADYTSAELDLTNPASFRDLERPIHCRAYNEGQRRMQYQESLDNLDRIVSGTGWHCGTFYSNVHTTTHSLVRLEPFAALQRQLQSGAWDAYPRMFHSVADYYENNHAGRVGRREPGKSEMVPQFYCLPEFLVNCNGYSFVDESHPDMYSGQAQMLGRGGLPEESTGSEQEAGFDVSLPPWGPTALSFVSQHRAALECDRVGSAISSWFDLTFGPAQPRDSARALNACNSFQRAAYPFTTDFSAYVTQLQTALGDANEEYLKMTLYASFDAKLNFGTVPKQLFSKPHPTRLSHPVPSPIGGALRVGAAAYVSAYPVAGFARSVEARSTLTDAGHWPGKGGRFVPSDVQLGAGWSGILGSPRRLRSQVSRDTGETGALGELTAGRDGMGCWHLPPRSVVIPPFTKYVLQYDQAGTGRIRAYDVNRDWPDRPTLRGELDPQLNGAPVTCMGIGMGADDITVGGCGYQVYVGTAWGSVLAYDLSTATMRLAFRQQVTSHRGRVTALEVSQAYRAVVSGDDLGTVQVVMFSGNIAFEASACLEGSGAVSALAVCPQSGCFAAAIEQTQGTTRSHIYVWTLNGVCLGMLDVTDDVTCLAFAPGPVAGRQPLMLLVGTACGDVSVVSFVPGVSDPTVTRTVSRASALALVKNTNTSTTSGQRRGGGRVTALLGAPDGTCVLVGYSDGLAARLDPCGEETQDSTGVSGEVDHLGPAERLVGRNPQLDDEATSLRSSI</sequence>
<dbReference type="InterPro" id="IPR036322">
    <property type="entry name" value="WD40_repeat_dom_sf"/>
</dbReference>
<protein>
    <recommendedName>
        <fullName evidence="2">BEACH domain-containing protein</fullName>
    </recommendedName>
</protein>
<dbReference type="PANTHER" id="PTHR13743:SF123">
    <property type="entry name" value="PROTEIN FAN"/>
    <property type="match status" value="1"/>
</dbReference>
<dbReference type="EMBL" id="BDIP01000293">
    <property type="protein sequence ID" value="GIQ81044.1"/>
    <property type="molecule type" value="Genomic_DNA"/>
</dbReference>
<feature type="compositionally biased region" description="Basic and acidic residues" evidence="1">
    <location>
        <begin position="927"/>
        <end position="937"/>
    </location>
</feature>
<accession>A0A9K3GEH6</accession>
<feature type="region of interest" description="Disordered" evidence="1">
    <location>
        <begin position="1947"/>
        <end position="1985"/>
    </location>
</feature>
<organism evidence="3 4">
    <name type="scientific">Kipferlia bialata</name>
    <dbReference type="NCBI Taxonomy" id="797122"/>
    <lineage>
        <taxon>Eukaryota</taxon>
        <taxon>Metamonada</taxon>
        <taxon>Carpediemonas-like organisms</taxon>
        <taxon>Kipferlia</taxon>
    </lineage>
</organism>
<dbReference type="InterPro" id="IPR015943">
    <property type="entry name" value="WD40/YVTN_repeat-like_dom_sf"/>
</dbReference>
<evidence type="ECO:0000313" key="3">
    <source>
        <dbReference type="EMBL" id="GIQ81044.1"/>
    </source>
</evidence>
<dbReference type="InterPro" id="IPR000409">
    <property type="entry name" value="BEACH_dom"/>
</dbReference>
<dbReference type="SUPFAM" id="SSF50978">
    <property type="entry name" value="WD40 repeat-like"/>
    <property type="match status" value="1"/>
</dbReference>
<feature type="compositionally biased region" description="Low complexity" evidence="1">
    <location>
        <begin position="915"/>
        <end position="926"/>
    </location>
</feature>
<dbReference type="InterPro" id="IPR036372">
    <property type="entry name" value="BEACH_dom_sf"/>
</dbReference>
<name>A0A9K3GEH6_9EUKA</name>
<evidence type="ECO:0000256" key="1">
    <source>
        <dbReference type="SAM" id="MobiDB-lite"/>
    </source>
</evidence>
<dbReference type="Proteomes" id="UP000265618">
    <property type="component" value="Unassembled WGS sequence"/>
</dbReference>
<proteinExistence type="predicted"/>
<dbReference type="CDD" id="cd06071">
    <property type="entry name" value="Beach"/>
    <property type="match status" value="1"/>
</dbReference>
<comment type="caution">
    <text evidence="3">The sequence shown here is derived from an EMBL/GenBank/DDBJ whole genome shotgun (WGS) entry which is preliminary data.</text>
</comment>